<dbReference type="RefSeq" id="WP_225675377.1">
    <property type="nucleotide sequence ID" value="NZ_JAEDAH010000078.1"/>
</dbReference>
<dbReference type="Proteomes" id="UP000714380">
    <property type="component" value="Unassembled WGS sequence"/>
</dbReference>
<dbReference type="EMBL" id="JAEDAH010000078">
    <property type="protein sequence ID" value="MCA6064419.1"/>
    <property type="molecule type" value="Genomic_DNA"/>
</dbReference>
<keyword evidence="5" id="KW-1185">Reference proteome</keyword>
<reference evidence="4 5" key="1">
    <citation type="submission" date="2020-12" db="EMBL/GenBank/DDBJ databases">
        <title>Novel Thalassolituus-related marine hydrocarbonoclastic bacteria mediated algae-derived hydrocarbons mineralization in twilight zone of the northern South China Sea.</title>
        <authorList>
            <person name="Dong C."/>
        </authorList>
    </citation>
    <scope>NUCLEOTIDE SEQUENCE [LARGE SCALE GENOMIC DNA]</scope>
    <source>
        <strain evidence="4 5">IMCC1826</strain>
    </source>
</reference>
<evidence type="ECO:0000313" key="4">
    <source>
        <dbReference type="EMBL" id="MCA6064419.1"/>
    </source>
</evidence>
<organism evidence="4 5">
    <name type="scientific">Thalassolituus marinus</name>
    <dbReference type="NCBI Taxonomy" id="671053"/>
    <lineage>
        <taxon>Bacteria</taxon>
        <taxon>Pseudomonadati</taxon>
        <taxon>Pseudomonadota</taxon>
        <taxon>Gammaproteobacteria</taxon>
        <taxon>Oceanospirillales</taxon>
        <taxon>Oceanospirillaceae</taxon>
        <taxon>Thalassolituus</taxon>
    </lineage>
</organism>
<protein>
    <submittedName>
        <fullName evidence="4">Nitrate- and nitrite sensing domain-containing protein</fullName>
    </submittedName>
</protein>
<dbReference type="Gene3D" id="1.10.10.10">
    <property type="entry name" value="Winged helix-like DNA-binding domain superfamily/Winged helix DNA-binding domain"/>
    <property type="match status" value="1"/>
</dbReference>
<dbReference type="SUPFAM" id="SSF52172">
    <property type="entry name" value="CheY-like"/>
    <property type="match status" value="1"/>
</dbReference>
<feature type="domain" description="ANTAR" evidence="3">
    <location>
        <begin position="354"/>
        <end position="415"/>
    </location>
</feature>
<evidence type="ECO:0000259" key="2">
    <source>
        <dbReference type="PROSITE" id="PS50906"/>
    </source>
</evidence>
<comment type="caution">
    <text evidence="4">The sequence shown here is derived from an EMBL/GenBank/DDBJ whole genome shotgun (WGS) entry which is preliminary data.</text>
</comment>
<evidence type="ECO:0000313" key="5">
    <source>
        <dbReference type="Proteomes" id="UP000714380"/>
    </source>
</evidence>
<gene>
    <name evidence="4" type="ORF">I9W95_12455</name>
</gene>
<evidence type="ECO:0000259" key="3">
    <source>
        <dbReference type="PROSITE" id="PS50921"/>
    </source>
</evidence>
<proteinExistence type="predicted"/>
<dbReference type="InterPro" id="IPR013587">
    <property type="entry name" value="Nitrate/nitrite_sensing"/>
</dbReference>
<dbReference type="InterPro" id="IPR010910">
    <property type="entry name" value="Nitrate/nitrite_sensing_bac"/>
</dbReference>
<name>A0ABS7ZRV9_9GAMM</name>
<feature type="region of interest" description="Disordered" evidence="1">
    <location>
        <begin position="307"/>
        <end position="331"/>
    </location>
</feature>
<dbReference type="PROSITE" id="PS50921">
    <property type="entry name" value="ANTAR"/>
    <property type="match status" value="1"/>
</dbReference>
<dbReference type="Pfam" id="PF03861">
    <property type="entry name" value="ANTAR"/>
    <property type="match status" value="1"/>
</dbReference>
<dbReference type="SMART" id="SM01012">
    <property type="entry name" value="ANTAR"/>
    <property type="match status" value="1"/>
</dbReference>
<dbReference type="Pfam" id="PF08376">
    <property type="entry name" value="NIT"/>
    <property type="match status" value="1"/>
</dbReference>
<dbReference type="PROSITE" id="PS50906">
    <property type="entry name" value="NIT"/>
    <property type="match status" value="1"/>
</dbReference>
<dbReference type="InterPro" id="IPR036388">
    <property type="entry name" value="WH-like_DNA-bd_sf"/>
</dbReference>
<sequence>MTSHLTTEDFLLAAKRSEISTLKQLLISCGLVTKVTEFIHELQRERGLSNTYLVSAGQRFASERDNELKMVSGAEDRFRTALSELNISECSASSARLYSSLAFVLHCLDDLPALRAQISARQLSAKDSTRLFNRLVAGLLAVVFEAADIASDPDITRALVAMFNFVQGKEYAGQERAWGLIGYTAGEFTSNQQDQLKSLQEAQNRCFDIFNDFAQTIPAAQWRQAESSDASAELDRMRQMITRYRSGDTLPTAISEVWYEVATRRIDEMQKIEAELASQLLSLCEGKIAQAEEDLRLHSEHLKQLADIEEPPMSPLSSLPDNEKSSNTVNVPPGVNIKLARSISDLVQGQAERLQRISDELTEARQALDERKLIEKAKGLLMQNQGINEEQAYKQIRQAAMDGNKRIVDVAANIISVADMLQLTSPAR</sequence>
<dbReference type="InterPro" id="IPR005561">
    <property type="entry name" value="ANTAR"/>
</dbReference>
<dbReference type="InterPro" id="IPR011006">
    <property type="entry name" value="CheY-like_superfamily"/>
</dbReference>
<accession>A0ABS7ZRV9</accession>
<evidence type="ECO:0000256" key="1">
    <source>
        <dbReference type="SAM" id="MobiDB-lite"/>
    </source>
</evidence>
<feature type="domain" description="NIT" evidence="2">
    <location>
        <begin position="33"/>
        <end position="287"/>
    </location>
</feature>